<dbReference type="Pfam" id="PF00001">
    <property type="entry name" value="7tm_1"/>
    <property type="match status" value="1"/>
</dbReference>
<dbReference type="AlphaFoldDB" id="A0A9Q1FF22"/>
<evidence type="ECO:0000313" key="17">
    <source>
        <dbReference type="Proteomes" id="UP001152622"/>
    </source>
</evidence>
<keyword evidence="7" id="KW-0157">Chromophore</keyword>
<evidence type="ECO:0000256" key="2">
    <source>
        <dbReference type="ARBA" id="ARBA00022543"/>
    </source>
</evidence>
<dbReference type="InterPro" id="IPR027430">
    <property type="entry name" value="Retinal_BS"/>
</dbReference>
<feature type="transmembrane region" description="Helical" evidence="14">
    <location>
        <begin position="233"/>
        <end position="256"/>
    </location>
</feature>
<dbReference type="SUPFAM" id="SSF81321">
    <property type="entry name" value="Family A G protein-coupled receptor-like"/>
    <property type="match status" value="1"/>
</dbReference>
<dbReference type="PROSITE" id="PS50262">
    <property type="entry name" value="G_PROTEIN_RECEP_F1_2"/>
    <property type="match status" value="1"/>
</dbReference>
<keyword evidence="6 14" id="KW-1133">Transmembrane helix</keyword>
<dbReference type="InterPro" id="IPR017452">
    <property type="entry name" value="GPCR_Rhodpsn_7TM"/>
</dbReference>
<keyword evidence="8 12" id="KW-0297">G-protein coupled receptor</keyword>
<comment type="similarity">
    <text evidence="12">Belongs to the G-protein coupled receptor 1 family.</text>
</comment>
<evidence type="ECO:0000256" key="9">
    <source>
        <dbReference type="ARBA" id="ARBA00023136"/>
    </source>
</evidence>
<dbReference type="OrthoDB" id="2101615at2759"/>
<dbReference type="PROSITE" id="PS00237">
    <property type="entry name" value="G_PROTEIN_RECEP_F1_1"/>
    <property type="match status" value="1"/>
</dbReference>
<evidence type="ECO:0000259" key="15">
    <source>
        <dbReference type="PROSITE" id="PS50262"/>
    </source>
</evidence>
<evidence type="ECO:0000313" key="16">
    <source>
        <dbReference type="EMBL" id="KAJ8357049.1"/>
    </source>
</evidence>
<dbReference type="EMBL" id="JAINUF010000006">
    <property type="protein sequence ID" value="KAJ8357049.1"/>
    <property type="molecule type" value="Genomic_DNA"/>
</dbReference>
<dbReference type="Proteomes" id="UP001152622">
    <property type="component" value="Chromosome 6"/>
</dbReference>
<evidence type="ECO:0000256" key="14">
    <source>
        <dbReference type="SAM" id="Phobius"/>
    </source>
</evidence>
<dbReference type="GO" id="GO:0016020">
    <property type="term" value="C:membrane"/>
    <property type="evidence" value="ECO:0007669"/>
    <property type="project" value="UniProtKB-SubCell"/>
</dbReference>
<sequence>MVEDIEEVRERMATIWPMVREHMAEAQTAQARVYNRGAQPREFAPGDRVLVSVPTSECKFLAKWNGPYEVIEKVGTVNYRVAVKTEPVEVPMGEQLTPSQRQDLQDLVNRNRDVFYRGGAHRPDPAPDHHGARKTGETEAIQDPRGQKRSHRDRGVVSLISLAVLSYERYCTMVAPTEADATNYRKIGLGIGLSWAYSLMWTVPPLFGWSRYGPEGPGTTCSVNWTAKNANNISYIICLFFFCLILPFIVIVYSYAKLLHIIKEVSGVNSTATRKREQRVLVMVITMVICYLLCWLPYGIMALLATFGPPGLVTPEASIIPSILAKTSTVINPIIYIFMNKQTHQRGSSFKSSSKPFRIVRNTNDNNLTLMVASTGHPSTSAPNPSNSREQRASLDMPKPAVVSLVAHYNS</sequence>
<keyword evidence="11 12" id="KW-0807">Transducer</keyword>
<proteinExistence type="inferred from homology"/>
<organism evidence="16 17">
    <name type="scientific">Synaphobranchus kaupii</name>
    <name type="common">Kaup's arrowtooth eel</name>
    <dbReference type="NCBI Taxonomy" id="118154"/>
    <lineage>
        <taxon>Eukaryota</taxon>
        <taxon>Metazoa</taxon>
        <taxon>Chordata</taxon>
        <taxon>Craniata</taxon>
        <taxon>Vertebrata</taxon>
        <taxon>Euteleostomi</taxon>
        <taxon>Actinopterygii</taxon>
        <taxon>Neopterygii</taxon>
        <taxon>Teleostei</taxon>
        <taxon>Anguilliformes</taxon>
        <taxon>Synaphobranchidae</taxon>
        <taxon>Synaphobranchus</taxon>
    </lineage>
</organism>
<keyword evidence="10 12" id="KW-0675">Receptor</keyword>
<feature type="region of interest" description="Disordered" evidence="13">
    <location>
        <begin position="117"/>
        <end position="152"/>
    </location>
</feature>
<keyword evidence="17" id="KW-1185">Reference proteome</keyword>
<protein>
    <recommendedName>
        <fullName evidence="15">G-protein coupled receptors family 1 profile domain-containing protein</fullName>
    </recommendedName>
</protein>
<dbReference type="InterPro" id="IPR000276">
    <property type="entry name" value="GPCR_Rhodpsn"/>
</dbReference>
<dbReference type="GO" id="GO:0009881">
    <property type="term" value="F:photoreceptor activity"/>
    <property type="evidence" value="ECO:0007669"/>
    <property type="project" value="UniProtKB-KW"/>
</dbReference>
<accession>A0A9Q1FF22</accession>
<evidence type="ECO:0000256" key="8">
    <source>
        <dbReference type="ARBA" id="ARBA00023040"/>
    </source>
</evidence>
<comment type="subcellular location">
    <subcellularLocation>
        <location evidence="1">Membrane</location>
        <topology evidence="1">Multi-pass membrane protein</topology>
    </subcellularLocation>
</comment>
<gene>
    <name evidence="16" type="ORF">SKAU_G00198430</name>
</gene>
<evidence type="ECO:0000256" key="1">
    <source>
        <dbReference type="ARBA" id="ARBA00004141"/>
    </source>
</evidence>
<reference evidence="16" key="1">
    <citation type="journal article" date="2023" name="Science">
        <title>Genome structures resolve the early diversification of teleost fishes.</title>
        <authorList>
            <person name="Parey E."/>
            <person name="Louis A."/>
            <person name="Montfort J."/>
            <person name="Bouchez O."/>
            <person name="Roques C."/>
            <person name="Iampietro C."/>
            <person name="Lluch J."/>
            <person name="Castinel A."/>
            <person name="Donnadieu C."/>
            <person name="Desvignes T."/>
            <person name="Floi Bucao C."/>
            <person name="Jouanno E."/>
            <person name="Wen M."/>
            <person name="Mejri S."/>
            <person name="Dirks R."/>
            <person name="Jansen H."/>
            <person name="Henkel C."/>
            <person name="Chen W.J."/>
            <person name="Zahm M."/>
            <person name="Cabau C."/>
            <person name="Klopp C."/>
            <person name="Thompson A.W."/>
            <person name="Robinson-Rechavi M."/>
            <person name="Braasch I."/>
            <person name="Lecointre G."/>
            <person name="Bobe J."/>
            <person name="Postlethwait J.H."/>
            <person name="Berthelot C."/>
            <person name="Roest Crollius H."/>
            <person name="Guiguen Y."/>
        </authorList>
    </citation>
    <scope>NUCLEOTIDE SEQUENCE</scope>
    <source>
        <strain evidence="16">WJC10195</strain>
    </source>
</reference>
<name>A0A9Q1FF22_SYNKA</name>
<keyword evidence="4 12" id="KW-0812">Transmembrane</keyword>
<dbReference type="PANTHER" id="PTHR24240">
    <property type="entry name" value="OPSIN"/>
    <property type="match status" value="1"/>
</dbReference>
<comment type="caution">
    <text evidence="16">The sequence shown here is derived from an EMBL/GenBank/DDBJ whole genome shotgun (WGS) entry which is preliminary data.</text>
</comment>
<evidence type="ECO:0000256" key="12">
    <source>
        <dbReference type="RuleBase" id="RU000688"/>
    </source>
</evidence>
<keyword evidence="9 14" id="KW-0472">Membrane</keyword>
<evidence type="ECO:0000256" key="11">
    <source>
        <dbReference type="ARBA" id="ARBA00023224"/>
    </source>
</evidence>
<feature type="transmembrane region" description="Helical" evidence="14">
    <location>
        <begin position="187"/>
        <end position="207"/>
    </location>
</feature>
<dbReference type="PRINTS" id="PR00237">
    <property type="entry name" value="GPCRRHODOPSN"/>
</dbReference>
<keyword evidence="2" id="KW-0600">Photoreceptor protein</keyword>
<feature type="domain" description="G-protein coupled receptors family 1 profile" evidence="15">
    <location>
        <begin position="157"/>
        <end position="336"/>
    </location>
</feature>
<feature type="transmembrane region" description="Helical" evidence="14">
    <location>
        <begin position="280"/>
        <end position="307"/>
    </location>
</feature>
<feature type="transmembrane region" description="Helical" evidence="14">
    <location>
        <begin position="319"/>
        <end position="339"/>
    </location>
</feature>
<keyword evidence="5" id="KW-0681">Retinal protein</keyword>
<feature type="compositionally biased region" description="Polar residues" evidence="13">
    <location>
        <begin position="376"/>
        <end position="388"/>
    </location>
</feature>
<dbReference type="GO" id="GO:0007602">
    <property type="term" value="P:phototransduction"/>
    <property type="evidence" value="ECO:0007669"/>
    <property type="project" value="UniProtKB-KW"/>
</dbReference>
<evidence type="ECO:0000256" key="5">
    <source>
        <dbReference type="ARBA" id="ARBA00022925"/>
    </source>
</evidence>
<dbReference type="Gene3D" id="1.20.1070.10">
    <property type="entry name" value="Rhodopsin 7-helix transmembrane proteins"/>
    <property type="match status" value="1"/>
</dbReference>
<dbReference type="PROSITE" id="PS00238">
    <property type="entry name" value="OPSIN"/>
    <property type="match status" value="1"/>
</dbReference>
<evidence type="ECO:0000256" key="10">
    <source>
        <dbReference type="ARBA" id="ARBA00023170"/>
    </source>
</evidence>
<evidence type="ECO:0000256" key="7">
    <source>
        <dbReference type="ARBA" id="ARBA00022991"/>
    </source>
</evidence>
<evidence type="ECO:0000256" key="13">
    <source>
        <dbReference type="SAM" id="MobiDB-lite"/>
    </source>
</evidence>
<dbReference type="GO" id="GO:0004930">
    <property type="term" value="F:G protein-coupled receptor activity"/>
    <property type="evidence" value="ECO:0007669"/>
    <property type="project" value="UniProtKB-KW"/>
</dbReference>
<feature type="region of interest" description="Disordered" evidence="13">
    <location>
        <begin position="373"/>
        <end position="396"/>
    </location>
</feature>
<evidence type="ECO:0000256" key="6">
    <source>
        <dbReference type="ARBA" id="ARBA00022989"/>
    </source>
</evidence>
<dbReference type="InterPro" id="IPR050125">
    <property type="entry name" value="GPCR_opsins"/>
</dbReference>
<keyword evidence="3" id="KW-0716">Sensory transduction</keyword>
<feature type="compositionally biased region" description="Basic and acidic residues" evidence="13">
    <location>
        <begin position="117"/>
        <end position="137"/>
    </location>
</feature>
<evidence type="ECO:0000256" key="4">
    <source>
        <dbReference type="ARBA" id="ARBA00022692"/>
    </source>
</evidence>
<evidence type="ECO:0000256" key="3">
    <source>
        <dbReference type="ARBA" id="ARBA00022606"/>
    </source>
</evidence>